<evidence type="ECO:0000313" key="10">
    <source>
        <dbReference type="EMBL" id="MDX6806604.1"/>
    </source>
</evidence>
<dbReference type="PANTHER" id="PTHR10788:SF106">
    <property type="entry name" value="BCDNA.GH08860"/>
    <property type="match status" value="1"/>
</dbReference>
<dbReference type="SUPFAM" id="SSF53756">
    <property type="entry name" value="UDP-Glycosyltransferase/glycogen phosphorylase"/>
    <property type="match status" value="1"/>
</dbReference>
<evidence type="ECO:0000256" key="6">
    <source>
        <dbReference type="ARBA" id="ARBA00022676"/>
    </source>
</evidence>
<accession>A0ABU4RR72</accession>
<name>A0ABU4RR72_9HYPH</name>
<comment type="similarity">
    <text evidence="2 9">Belongs to the glycosyltransferase 20 family.</text>
</comment>
<keyword evidence="7 9" id="KW-0808">Transferase</keyword>
<evidence type="ECO:0000313" key="11">
    <source>
        <dbReference type="Proteomes" id="UP001274321"/>
    </source>
</evidence>
<protein>
    <recommendedName>
        <fullName evidence="5 9">Trehalose-6-phosphate synthase</fullName>
        <ecNumber evidence="4 9">2.4.1.15</ecNumber>
    </recommendedName>
    <alternativeName>
        <fullName evidence="9">Osmoregulatory trehalose synthesis protein A</fullName>
    </alternativeName>
    <alternativeName>
        <fullName evidence="9">UDP-glucose-glucosephosphate glucosyltransferase</fullName>
    </alternativeName>
</protein>
<comment type="subunit">
    <text evidence="3 9">Homotetramer.</text>
</comment>
<comment type="caution">
    <text evidence="10">The sequence shown here is derived from an EMBL/GenBank/DDBJ whole genome shotgun (WGS) entry which is preliminary data.</text>
</comment>
<evidence type="ECO:0000256" key="5">
    <source>
        <dbReference type="ARBA" id="ARBA00018539"/>
    </source>
</evidence>
<sequence>MARLVVVSNRVPVPSAKGGTAAAGGLAVALEAALKSRGGLWFGWSGKTSGDREIEWLEIRDHGNVTYAVADLNRRDVDEYYTGFANRALWPLCHYRLDLTDFSRKDMAGYFRVNRSFARLLAPLLRPDDLIWVHDYHLIPLAAELRHMGVKNRIGFFHHIPWPPADVLSTLPVHDTIMRGLAAYDLVGFQTDYDVENFAGCMIREGFGKSLGHGWFESYGHKFQVGNFAIGIDTQTFVAMAEEGMKNSIVKRTCDSLRNCDLVIGVDRLDYSKGIGQRIEAFSRFCEMSPSAKGQVTFLQITPKSRSEVPEYAQMQRDIAELTGRVNGSLGDVDWTPIRYVNKTLGRGALAGLYRIAKAGLVTPLRDGMNLVAKEYVAAQDPTDPGVLVLSRFAGAAREMDGALIVNPYDVEATANAIGRAISMPVEARRERYNSMMPKLLEHDVAAWCRDFLDVLSANEEFEPEAGLRALN</sequence>
<dbReference type="Pfam" id="PF00982">
    <property type="entry name" value="Glyco_transf_20"/>
    <property type="match status" value="1"/>
</dbReference>
<dbReference type="NCBIfam" id="TIGR02400">
    <property type="entry name" value="trehalose_OtsA"/>
    <property type="match status" value="1"/>
</dbReference>
<keyword evidence="11" id="KW-1185">Reference proteome</keyword>
<dbReference type="RefSeq" id="WP_319844733.1">
    <property type="nucleotide sequence ID" value="NZ_JAXAFJ010000006.1"/>
</dbReference>
<comment type="pathway">
    <text evidence="1 9">Glycan biosynthesis; trehalose biosynthesis.</text>
</comment>
<comment type="function">
    <text evidence="9">Probably involved in the osmoprotection via the biosynthesis of trehalose. Catalyzes the transfer of glucose from UDP-alpha-D-glucose (UDP-Glc) to D-glucose 6-phosphate (Glc-6-P) to form trehalose-6-phosphate. Acts with retention of the anomeric configuration of the UDP-sugar donor.</text>
</comment>
<dbReference type="Proteomes" id="UP001274321">
    <property type="component" value="Unassembled WGS sequence"/>
</dbReference>
<keyword evidence="6 9" id="KW-0328">Glycosyltransferase</keyword>
<proteinExistence type="inferred from homology"/>
<dbReference type="GO" id="GO:0003825">
    <property type="term" value="F:alpha,alpha-trehalose-phosphate synthase (UDP-forming) activity"/>
    <property type="evidence" value="ECO:0007669"/>
    <property type="project" value="UniProtKB-EC"/>
</dbReference>
<evidence type="ECO:0000256" key="7">
    <source>
        <dbReference type="ARBA" id="ARBA00022679"/>
    </source>
</evidence>
<evidence type="ECO:0000256" key="1">
    <source>
        <dbReference type="ARBA" id="ARBA00005199"/>
    </source>
</evidence>
<dbReference type="InterPro" id="IPR012766">
    <property type="entry name" value="Trehalose_OtsA"/>
</dbReference>
<dbReference type="EC" id="2.4.1.15" evidence="4 9"/>
<evidence type="ECO:0000256" key="8">
    <source>
        <dbReference type="ARBA" id="ARBA00048039"/>
    </source>
</evidence>
<dbReference type="InterPro" id="IPR001830">
    <property type="entry name" value="Glyco_trans_20"/>
</dbReference>
<organism evidence="10 11">
    <name type="scientific">Terrihabitans rhizophilus</name>
    <dbReference type="NCBI Taxonomy" id="3092662"/>
    <lineage>
        <taxon>Bacteria</taxon>
        <taxon>Pseudomonadati</taxon>
        <taxon>Pseudomonadota</taxon>
        <taxon>Alphaproteobacteria</taxon>
        <taxon>Hyphomicrobiales</taxon>
        <taxon>Terrihabitans</taxon>
    </lineage>
</organism>
<evidence type="ECO:0000256" key="9">
    <source>
        <dbReference type="RuleBase" id="RU362045"/>
    </source>
</evidence>
<evidence type="ECO:0000256" key="4">
    <source>
        <dbReference type="ARBA" id="ARBA00012538"/>
    </source>
</evidence>
<dbReference type="EMBL" id="JAXAFJ010000006">
    <property type="protein sequence ID" value="MDX6806604.1"/>
    <property type="molecule type" value="Genomic_DNA"/>
</dbReference>
<comment type="catalytic activity">
    <reaction evidence="8 9">
        <text>D-glucose 6-phosphate + UDP-alpha-D-glucose = alpha,alpha-trehalose 6-phosphate + UDP + H(+)</text>
        <dbReference type="Rhea" id="RHEA:18889"/>
        <dbReference type="ChEBI" id="CHEBI:15378"/>
        <dbReference type="ChEBI" id="CHEBI:58223"/>
        <dbReference type="ChEBI" id="CHEBI:58429"/>
        <dbReference type="ChEBI" id="CHEBI:58885"/>
        <dbReference type="ChEBI" id="CHEBI:61548"/>
        <dbReference type="EC" id="2.4.1.15"/>
    </reaction>
</comment>
<dbReference type="PANTHER" id="PTHR10788">
    <property type="entry name" value="TREHALOSE-6-PHOSPHATE SYNTHASE"/>
    <property type="match status" value="1"/>
</dbReference>
<reference evidence="10 11" key="1">
    <citation type="submission" date="2023-11" db="EMBL/GenBank/DDBJ databases">
        <authorList>
            <person name="Bao R."/>
        </authorList>
    </citation>
    <scope>NUCLEOTIDE SEQUENCE [LARGE SCALE GENOMIC DNA]</scope>
    <source>
        <strain evidence="10 11">PJ23</strain>
    </source>
</reference>
<gene>
    <name evidence="10" type="primary">otsA</name>
    <name evidence="10" type="ORF">SCD90_11050</name>
</gene>
<dbReference type="Gene3D" id="3.40.50.2000">
    <property type="entry name" value="Glycogen Phosphorylase B"/>
    <property type="match status" value="2"/>
</dbReference>
<evidence type="ECO:0000256" key="3">
    <source>
        <dbReference type="ARBA" id="ARBA00011881"/>
    </source>
</evidence>
<dbReference type="CDD" id="cd03788">
    <property type="entry name" value="GT20_TPS"/>
    <property type="match status" value="1"/>
</dbReference>
<evidence type="ECO:0000256" key="2">
    <source>
        <dbReference type="ARBA" id="ARBA00008799"/>
    </source>
</evidence>